<dbReference type="InterPro" id="IPR025414">
    <property type="entry name" value="YpzI-like"/>
</dbReference>
<dbReference type="RefSeq" id="WP_072579373.1">
    <property type="nucleotide sequence ID" value="NZ_CP016020.1"/>
</dbReference>
<dbReference type="Proteomes" id="UP000181936">
    <property type="component" value="Chromosome"/>
</dbReference>
<name>A0A1L3MQG5_9BACI</name>
<gene>
    <name evidence="2" type="ORF">A9C19_07400</name>
</gene>
<feature type="compositionally biased region" description="Basic and acidic residues" evidence="1">
    <location>
        <begin position="33"/>
        <end position="44"/>
    </location>
</feature>
<keyword evidence="3" id="KW-1185">Reference proteome</keyword>
<sequence>MGKDRQEEKLKKSERVESDRDQSLDYPGSTKLEGPDAARARNKR</sequence>
<reference evidence="2 3" key="1">
    <citation type="journal article" date="2016" name="Sci. Rep.">
        <title>Complete genome sequence and transcriptomic analysis of a novel marine strain Bacillus weihaiensis reveals the mechanism of brown algae degradation.</title>
        <authorList>
            <person name="Zhu Y."/>
            <person name="Chen P."/>
            <person name="Bao Y."/>
            <person name="Men Y."/>
            <person name="Zeng Y."/>
            <person name="Yang J."/>
            <person name="Sun J."/>
            <person name="Sun Y."/>
        </authorList>
    </citation>
    <scope>NUCLEOTIDE SEQUENCE [LARGE SCALE GENOMIC DNA]</scope>
    <source>
        <strain evidence="2 3">Alg07</strain>
    </source>
</reference>
<feature type="region of interest" description="Disordered" evidence="1">
    <location>
        <begin position="1"/>
        <end position="44"/>
    </location>
</feature>
<dbReference type="EMBL" id="CP016020">
    <property type="protein sequence ID" value="APH04583.1"/>
    <property type="molecule type" value="Genomic_DNA"/>
</dbReference>
<accession>A0A1L3MQG5</accession>
<protein>
    <submittedName>
        <fullName evidence="2">YpzI family protein</fullName>
    </submittedName>
</protein>
<evidence type="ECO:0000313" key="2">
    <source>
        <dbReference type="EMBL" id="APH04583.1"/>
    </source>
</evidence>
<feature type="compositionally biased region" description="Basic and acidic residues" evidence="1">
    <location>
        <begin position="1"/>
        <end position="23"/>
    </location>
</feature>
<dbReference type="Pfam" id="PF14140">
    <property type="entry name" value="YpzI"/>
    <property type="match status" value="1"/>
</dbReference>
<organism evidence="2 3">
    <name type="scientific">Bacillus weihaiensis</name>
    <dbReference type="NCBI Taxonomy" id="1547283"/>
    <lineage>
        <taxon>Bacteria</taxon>
        <taxon>Bacillati</taxon>
        <taxon>Bacillota</taxon>
        <taxon>Bacilli</taxon>
        <taxon>Bacillales</taxon>
        <taxon>Bacillaceae</taxon>
        <taxon>Bacillus</taxon>
    </lineage>
</organism>
<evidence type="ECO:0000313" key="3">
    <source>
        <dbReference type="Proteomes" id="UP000181936"/>
    </source>
</evidence>
<evidence type="ECO:0000256" key="1">
    <source>
        <dbReference type="SAM" id="MobiDB-lite"/>
    </source>
</evidence>
<dbReference type="STRING" id="1547283.A9C19_07400"/>
<dbReference type="OrthoDB" id="2692085at2"/>
<proteinExistence type="predicted"/>
<dbReference type="KEGG" id="bwh:A9C19_07400"/>
<dbReference type="AlphaFoldDB" id="A0A1L3MQG5"/>